<feature type="transmembrane region" description="Helical" evidence="1">
    <location>
        <begin position="98"/>
        <end position="119"/>
    </location>
</feature>
<feature type="transmembrane region" description="Helical" evidence="1">
    <location>
        <begin position="125"/>
        <end position="145"/>
    </location>
</feature>
<name>A0A8J5MP13_HOMAM</name>
<keyword evidence="1" id="KW-0812">Transmembrane</keyword>
<proteinExistence type="predicted"/>
<keyword evidence="1" id="KW-0472">Membrane</keyword>
<protein>
    <submittedName>
        <fullName evidence="2">Uncharacterized protein</fullName>
    </submittedName>
</protein>
<dbReference type="EMBL" id="JAHLQT010035566">
    <property type="protein sequence ID" value="KAG7158137.1"/>
    <property type="molecule type" value="Genomic_DNA"/>
</dbReference>
<evidence type="ECO:0000313" key="3">
    <source>
        <dbReference type="Proteomes" id="UP000747542"/>
    </source>
</evidence>
<evidence type="ECO:0000256" key="1">
    <source>
        <dbReference type="SAM" id="Phobius"/>
    </source>
</evidence>
<evidence type="ECO:0000313" key="2">
    <source>
        <dbReference type="EMBL" id="KAG7158137.1"/>
    </source>
</evidence>
<keyword evidence="1" id="KW-1133">Transmembrane helix</keyword>
<dbReference type="Proteomes" id="UP000747542">
    <property type="component" value="Unassembled WGS sequence"/>
</dbReference>
<sequence>MGRGGRASRRRINGEGGRRGKEGVVWGVVCCEDAVRVVVWCRGGCGSCGGFVWCGGVVVVGSCRGAFVVVWGDAGMVIWCGEGCSMSIVRMCGGDADILVWGGCVVWGGCGSVCGGFVWCGGVVVCGGFVWCGGVVVVFVGALWYSCED</sequence>
<accession>A0A8J5MP13</accession>
<keyword evidence="3" id="KW-1185">Reference proteome</keyword>
<dbReference type="AlphaFoldDB" id="A0A8J5MP13"/>
<gene>
    <name evidence="2" type="ORF">Hamer_G008752</name>
</gene>
<reference evidence="2" key="1">
    <citation type="journal article" date="2021" name="Sci. Adv.">
        <title>The American lobster genome reveals insights on longevity, neural, and immune adaptations.</title>
        <authorList>
            <person name="Polinski J.M."/>
            <person name="Zimin A.V."/>
            <person name="Clark K.F."/>
            <person name="Kohn A.B."/>
            <person name="Sadowski N."/>
            <person name="Timp W."/>
            <person name="Ptitsyn A."/>
            <person name="Khanna P."/>
            <person name="Romanova D.Y."/>
            <person name="Williams P."/>
            <person name="Greenwood S.J."/>
            <person name="Moroz L.L."/>
            <person name="Walt D.R."/>
            <person name="Bodnar A.G."/>
        </authorList>
    </citation>
    <scope>NUCLEOTIDE SEQUENCE</scope>
    <source>
        <strain evidence="2">GMGI-L3</strain>
    </source>
</reference>
<comment type="caution">
    <text evidence="2">The sequence shown here is derived from an EMBL/GenBank/DDBJ whole genome shotgun (WGS) entry which is preliminary data.</text>
</comment>
<organism evidence="2 3">
    <name type="scientific">Homarus americanus</name>
    <name type="common">American lobster</name>
    <dbReference type="NCBI Taxonomy" id="6706"/>
    <lineage>
        <taxon>Eukaryota</taxon>
        <taxon>Metazoa</taxon>
        <taxon>Ecdysozoa</taxon>
        <taxon>Arthropoda</taxon>
        <taxon>Crustacea</taxon>
        <taxon>Multicrustacea</taxon>
        <taxon>Malacostraca</taxon>
        <taxon>Eumalacostraca</taxon>
        <taxon>Eucarida</taxon>
        <taxon>Decapoda</taxon>
        <taxon>Pleocyemata</taxon>
        <taxon>Astacidea</taxon>
        <taxon>Nephropoidea</taxon>
        <taxon>Nephropidae</taxon>
        <taxon>Homarus</taxon>
    </lineage>
</organism>